<organism evidence="2 3">
    <name type="scientific">Rhizophagus clarus</name>
    <dbReference type="NCBI Taxonomy" id="94130"/>
    <lineage>
        <taxon>Eukaryota</taxon>
        <taxon>Fungi</taxon>
        <taxon>Fungi incertae sedis</taxon>
        <taxon>Mucoromycota</taxon>
        <taxon>Glomeromycotina</taxon>
        <taxon>Glomeromycetes</taxon>
        <taxon>Glomerales</taxon>
        <taxon>Glomeraceae</taxon>
        <taxon>Rhizophagus</taxon>
    </lineage>
</organism>
<dbReference type="InterPro" id="IPR053215">
    <property type="entry name" value="TKL_Ser/Thr_kinase"/>
</dbReference>
<dbReference type="SUPFAM" id="SSF56112">
    <property type="entry name" value="Protein kinase-like (PK-like)"/>
    <property type="match status" value="1"/>
</dbReference>
<evidence type="ECO:0000313" key="2">
    <source>
        <dbReference type="EMBL" id="GBC04317.1"/>
    </source>
</evidence>
<reference evidence="2 3" key="1">
    <citation type="submission" date="2017-11" db="EMBL/GenBank/DDBJ databases">
        <title>The genome of Rhizophagus clarus HR1 reveals common genetic basis of auxotrophy among arbuscular mycorrhizal fungi.</title>
        <authorList>
            <person name="Kobayashi Y."/>
        </authorList>
    </citation>
    <scope>NUCLEOTIDE SEQUENCE [LARGE SCALE GENOMIC DNA]</scope>
    <source>
        <strain evidence="2 3">HR1</strain>
    </source>
</reference>
<dbReference type="Proteomes" id="UP000247702">
    <property type="component" value="Unassembled WGS sequence"/>
</dbReference>
<comment type="caution">
    <text evidence="2">The sequence shown here is derived from an EMBL/GenBank/DDBJ whole genome shotgun (WGS) entry which is preliminary data.</text>
</comment>
<dbReference type="GO" id="GO:0004672">
    <property type="term" value="F:protein kinase activity"/>
    <property type="evidence" value="ECO:0007669"/>
    <property type="project" value="InterPro"/>
</dbReference>
<dbReference type="PANTHER" id="PTHR45756:SF1">
    <property type="entry name" value="PROTEIN KINASE DOMAIN CONTAINING PROTEIN"/>
    <property type="match status" value="1"/>
</dbReference>
<proteinExistence type="predicted"/>
<evidence type="ECO:0000259" key="1">
    <source>
        <dbReference type="PROSITE" id="PS50011"/>
    </source>
</evidence>
<evidence type="ECO:0000313" key="3">
    <source>
        <dbReference type="Proteomes" id="UP000247702"/>
    </source>
</evidence>
<sequence>MKCIVKRFQQNFKDWTNAIEWLLYERVYDTKYIAKGRFGKVYKANWVDGSIDKWDDQNENWKRNGNIFITSHHKLTYGFNFGIGTINFHGIAQNPETKNYMMILDYAEIGSLRNYLDKNCNELSWYNKIECLCFIAYGLENIHDNEINHRDLHVDHNDIKNKVYGLPYIAPEIVRGQNYTKASDVYNYVISANKIHGILYQLMVEIQTELQEQIEEAFQQVVPFN</sequence>
<dbReference type="GO" id="GO:0005524">
    <property type="term" value="F:ATP binding"/>
    <property type="evidence" value="ECO:0007669"/>
    <property type="project" value="InterPro"/>
</dbReference>
<dbReference type="EMBL" id="BEXD01003939">
    <property type="protein sequence ID" value="GBC04317.1"/>
    <property type="molecule type" value="Genomic_DNA"/>
</dbReference>
<dbReference type="InterPro" id="IPR000719">
    <property type="entry name" value="Prot_kinase_dom"/>
</dbReference>
<dbReference type="PANTHER" id="PTHR45756">
    <property type="entry name" value="PALMITOYLTRANSFERASE"/>
    <property type="match status" value="1"/>
</dbReference>
<dbReference type="InterPro" id="IPR011009">
    <property type="entry name" value="Kinase-like_dom_sf"/>
</dbReference>
<protein>
    <recommendedName>
        <fullName evidence="1">Protein kinase domain-containing protein</fullName>
    </recommendedName>
</protein>
<name>A0A2Z6SFQ8_9GLOM</name>
<dbReference type="Gene3D" id="1.10.510.10">
    <property type="entry name" value="Transferase(Phosphotransferase) domain 1"/>
    <property type="match status" value="1"/>
</dbReference>
<accession>A0A2Z6SFQ8</accession>
<feature type="domain" description="Protein kinase" evidence="1">
    <location>
        <begin position="27"/>
        <end position="225"/>
    </location>
</feature>
<gene>
    <name evidence="2" type="ORF">RclHR1_05610004</name>
</gene>
<dbReference type="Pfam" id="PF07714">
    <property type="entry name" value="PK_Tyr_Ser-Thr"/>
    <property type="match status" value="1"/>
</dbReference>
<dbReference type="Gene3D" id="1.10.10.1010">
    <property type="entry name" value="Intein homing endonuclease, domain IV"/>
    <property type="match status" value="1"/>
</dbReference>
<dbReference type="PROSITE" id="PS50011">
    <property type="entry name" value="PROTEIN_KINASE_DOM"/>
    <property type="match status" value="1"/>
</dbReference>
<keyword evidence="3" id="KW-1185">Reference proteome</keyword>
<dbReference type="AlphaFoldDB" id="A0A2Z6SFQ8"/>
<dbReference type="InterPro" id="IPR001245">
    <property type="entry name" value="Ser-Thr/Tyr_kinase_cat_dom"/>
</dbReference>